<feature type="signal peptide" evidence="1">
    <location>
        <begin position="1"/>
        <end position="30"/>
    </location>
</feature>
<dbReference type="EMBL" id="LWDP01000010">
    <property type="protein sequence ID" value="ORD94766.1"/>
    <property type="molecule type" value="Genomic_DNA"/>
</dbReference>
<protein>
    <recommendedName>
        <fullName evidence="4">Secreted protein</fullName>
    </recommendedName>
</protein>
<proteinExistence type="predicted"/>
<keyword evidence="3" id="KW-1185">Reference proteome</keyword>
<feature type="chain" id="PRO_5013390651" description="Secreted protein" evidence="1">
    <location>
        <begin position="31"/>
        <end position="77"/>
    </location>
</feature>
<keyword evidence="1" id="KW-0732">Signal</keyword>
<accession>A0A1Y1S9N3</accession>
<name>A0A1Y1S9N3_9MICR</name>
<evidence type="ECO:0008006" key="4">
    <source>
        <dbReference type="Google" id="ProtNLM"/>
    </source>
</evidence>
<dbReference type="Proteomes" id="UP000192639">
    <property type="component" value="Unassembled WGS sequence"/>
</dbReference>
<reference evidence="2 3" key="1">
    <citation type="journal article" date="2017" name="Environ. Microbiol.">
        <title>Decay of the glycolytic pathway and adaptation to intranuclear parasitism within Enterocytozoonidae microsporidia.</title>
        <authorList>
            <person name="Wiredu Boakye D."/>
            <person name="Jaroenlak P."/>
            <person name="Prachumwat A."/>
            <person name="Williams T.A."/>
            <person name="Bateman K.S."/>
            <person name="Itsathitphaisarn O."/>
            <person name="Sritunyalucksana K."/>
            <person name="Paszkiewicz K.H."/>
            <person name="Moore K.A."/>
            <person name="Stentiford G.D."/>
            <person name="Williams B.A."/>
        </authorList>
    </citation>
    <scope>NUCLEOTIDE SEQUENCE [LARGE SCALE GENOMIC DNA]</scope>
    <source>
        <strain evidence="2 3">GB1</strain>
    </source>
</reference>
<organism evidence="2 3">
    <name type="scientific">Enterospora canceri</name>
    <dbReference type="NCBI Taxonomy" id="1081671"/>
    <lineage>
        <taxon>Eukaryota</taxon>
        <taxon>Fungi</taxon>
        <taxon>Fungi incertae sedis</taxon>
        <taxon>Microsporidia</taxon>
        <taxon>Enterocytozoonidae</taxon>
        <taxon>Enterospora</taxon>
    </lineage>
</organism>
<dbReference type="VEuPathDB" id="MicrosporidiaDB:ECANGB1_2641"/>
<evidence type="ECO:0000256" key="1">
    <source>
        <dbReference type="SAM" id="SignalP"/>
    </source>
</evidence>
<dbReference type="AlphaFoldDB" id="A0A1Y1S9N3"/>
<sequence>MLTPSRRTAASFSFSCLFCVALYILGSSSSTFCACSSTCRAQTVLKYVARWFVSNIGVNFCNDLQNEGGVVLGCYSI</sequence>
<dbReference type="PROSITE" id="PS51257">
    <property type="entry name" value="PROKAR_LIPOPROTEIN"/>
    <property type="match status" value="1"/>
</dbReference>
<evidence type="ECO:0000313" key="2">
    <source>
        <dbReference type="EMBL" id="ORD94766.1"/>
    </source>
</evidence>
<gene>
    <name evidence="2" type="ORF">ECANGB1_2641</name>
</gene>
<comment type="caution">
    <text evidence="2">The sequence shown here is derived from an EMBL/GenBank/DDBJ whole genome shotgun (WGS) entry which is preliminary data.</text>
</comment>
<evidence type="ECO:0000313" key="3">
    <source>
        <dbReference type="Proteomes" id="UP000192639"/>
    </source>
</evidence>